<keyword evidence="2" id="KW-1185">Reference proteome</keyword>
<name>A0ACB9GCR6_CICIN</name>
<comment type="caution">
    <text evidence="1">The sequence shown here is derived from an EMBL/GenBank/DDBJ whole genome shotgun (WGS) entry which is preliminary data.</text>
</comment>
<dbReference type="Proteomes" id="UP001055811">
    <property type="component" value="Linkage Group LG02"/>
</dbReference>
<evidence type="ECO:0000313" key="1">
    <source>
        <dbReference type="EMBL" id="KAI3780791.1"/>
    </source>
</evidence>
<dbReference type="EMBL" id="CM042010">
    <property type="protein sequence ID" value="KAI3780791.1"/>
    <property type="molecule type" value="Genomic_DNA"/>
</dbReference>
<evidence type="ECO:0000313" key="2">
    <source>
        <dbReference type="Proteomes" id="UP001055811"/>
    </source>
</evidence>
<reference evidence="1 2" key="2">
    <citation type="journal article" date="2022" name="Mol. Ecol. Resour.">
        <title>The genomes of chicory, endive, great burdock and yacon provide insights into Asteraceae paleo-polyploidization history and plant inulin production.</title>
        <authorList>
            <person name="Fan W."/>
            <person name="Wang S."/>
            <person name="Wang H."/>
            <person name="Wang A."/>
            <person name="Jiang F."/>
            <person name="Liu H."/>
            <person name="Zhao H."/>
            <person name="Xu D."/>
            <person name="Zhang Y."/>
        </authorList>
    </citation>
    <scope>NUCLEOTIDE SEQUENCE [LARGE SCALE GENOMIC DNA]</scope>
    <source>
        <strain evidence="2">cv. Punajuju</strain>
        <tissue evidence="1">Leaves</tissue>
    </source>
</reference>
<gene>
    <name evidence="1" type="ORF">L2E82_10782</name>
</gene>
<proteinExistence type="predicted"/>
<reference evidence="2" key="1">
    <citation type="journal article" date="2022" name="Mol. Ecol. Resour.">
        <title>The genomes of chicory, endive, great burdock and yacon provide insights into Asteraceae palaeo-polyploidization history and plant inulin production.</title>
        <authorList>
            <person name="Fan W."/>
            <person name="Wang S."/>
            <person name="Wang H."/>
            <person name="Wang A."/>
            <person name="Jiang F."/>
            <person name="Liu H."/>
            <person name="Zhao H."/>
            <person name="Xu D."/>
            <person name="Zhang Y."/>
        </authorList>
    </citation>
    <scope>NUCLEOTIDE SEQUENCE [LARGE SCALE GENOMIC DNA]</scope>
    <source>
        <strain evidence="2">cv. Punajuju</strain>
    </source>
</reference>
<organism evidence="1 2">
    <name type="scientific">Cichorium intybus</name>
    <name type="common">Chicory</name>
    <dbReference type="NCBI Taxonomy" id="13427"/>
    <lineage>
        <taxon>Eukaryota</taxon>
        <taxon>Viridiplantae</taxon>
        <taxon>Streptophyta</taxon>
        <taxon>Embryophyta</taxon>
        <taxon>Tracheophyta</taxon>
        <taxon>Spermatophyta</taxon>
        <taxon>Magnoliopsida</taxon>
        <taxon>eudicotyledons</taxon>
        <taxon>Gunneridae</taxon>
        <taxon>Pentapetalae</taxon>
        <taxon>asterids</taxon>
        <taxon>campanulids</taxon>
        <taxon>Asterales</taxon>
        <taxon>Asteraceae</taxon>
        <taxon>Cichorioideae</taxon>
        <taxon>Cichorieae</taxon>
        <taxon>Cichoriinae</taxon>
        <taxon>Cichorium</taxon>
    </lineage>
</organism>
<sequence>MEVVFDKKLDLEEQFDFEEVDISNCENNPKVEEWDVKGNVTSHSSSSGKPPATHARKQNSSWEQKLAQLAEIVDRRYKEVKQLMRGSEASIEDTLRQQQELIHRRKKQMEWMSRAFEVRLQETCPGRSKEALTGDNLCFSIANSDKHATKMYLSILLAVQTVRVMDLSPCLLNLVKIKIFEVLGFLLLHHNVAILHEISHLLL</sequence>
<accession>A0ACB9GCR6</accession>
<protein>
    <submittedName>
        <fullName evidence="1">Uncharacterized protein</fullName>
    </submittedName>
</protein>